<evidence type="ECO:0000313" key="1">
    <source>
        <dbReference type="EMBL" id="KAG5395162.1"/>
    </source>
</evidence>
<reference evidence="1 2" key="1">
    <citation type="submission" date="2021-03" db="EMBL/GenBank/DDBJ databases">
        <authorList>
            <person name="King G.J."/>
            <person name="Bancroft I."/>
            <person name="Baten A."/>
            <person name="Bloomfield J."/>
            <person name="Borpatragohain P."/>
            <person name="He Z."/>
            <person name="Irish N."/>
            <person name="Irwin J."/>
            <person name="Liu K."/>
            <person name="Mauleon R.P."/>
            <person name="Moore J."/>
            <person name="Morris R."/>
            <person name="Ostergaard L."/>
            <person name="Wang B."/>
            <person name="Wells R."/>
        </authorList>
    </citation>
    <scope>NUCLEOTIDE SEQUENCE [LARGE SCALE GENOMIC DNA]</scope>
    <source>
        <strain evidence="1">R-o-18</strain>
        <tissue evidence="1">Leaf</tissue>
    </source>
</reference>
<evidence type="ECO:0000313" key="2">
    <source>
        <dbReference type="Proteomes" id="UP000823674"/>
    </source>
</evidence>
<feature type="non-terminal residue" evidence="1">
    <location>
        <position position="135"/>
    </location>
</feature>
<organism evidence="1 2">
    <name type="scientific">Brassica rapa subsp. trilocularis</name>
    <dbReference type="NCBI Taxonomy" id="1813537"/>
    <lineage>
        <taxon>Eukaryota</taxon>
        <taxon>Viridiplantae</taxon>
        <taxon>Streptophyta</taxon>
        <taxon>Embryophyta</taxon>
        <taxon>Tracheophyta</taxon>
        <taxon>Spermatophyta</taxon>
        <taxon>Magnoliopsida</taxon>
        <taxon>eudicotyledons</taxon>
        <taxon>Gunneridae</taxon>
        <taxon>Pentapetalae</taxon>
        <taxon>rosids</taxon>
        <taxon>malvids</taxon>
        <taxon>Brassicales</taxon>
        <taxon>Brassicaceae</taxon>
        <taxon>Brassiceae</taxon>
        <taxon>Brassica</taxon>
    </lineage>
</organism>
<name>A0ABQ7M8Q3_BRACM</name>
<protein>
    <submittedName>
        <fullName evidence="1">Uncharacterized protein</fullName>
    </submittedName>
</protein>
<dbReference type="Proteomes" id="UP000823674">
    <property type="component" value="Chromosome A06"/>
</dbReference>
<dbReference type="EMBL" id="JADBGQ010000006">
    <property type="protein sequence ID" value="KAG5395162.1"/>
    <property type="molecule type" value="Genomic_DNA"/>
</dbReference>
<keyword evidence="2" id="KW-1185">Reference proteome</keyword>
<sequence length="135" mass="15447">MTRRLRPRKLIRSRRRMCSSSNSRRQIAHSSPWLSSLRSFTEENGNNGKDWMICGSKPGLTGGWLARRGGSRLGLQRVAVYCTVVVAEIEELCLIRAVSLSALKERVSEIAYLRFNNWNEYGECVEFLCMVSAFR</sequence>
<gene>
    <name evidence="1" type="primary">A06p054560.1_BraROA</name>
    <name evidence="1" type="ORF">IGI04_025125</name>
</gene>
<accession>A0ABQ7M8Q3</accession>
<proteinExistence type="predicted"/>
<comment type="caution">
    <text evidence="1">The sequence shown here is derived from an EMBL/GenBank/DDBJ whole genome shotgun (WGS) entry which is preliminary data.</text>
</comment>